<organism evidence="1 2">
    <name type="scientific">Aestuariirhabdus litorea</name>
    <dbReference type="NCBI Taxonomy" id="2528527"/>
    <lineage>
        <taxon>Bacteria</taxon>
        <taxon>Pseudomonadati</taxon>
        <taxon>Pseudomonadota</taxon>
        <taxon>Gammaproteobacteria</taxon>
        <taxon>Oceanospirillales</taxon>
        <taxon>Aestuariirhabdaceae</taxon>
        <taxon>Aestuariirhabdus</taxon>
    </lineage>
</organism>
<gene>
    <name evidence="1" type="ORF">D0544_15480</name>
</gene>
<dbReference type="PROSITE" id="PS51257">
    <property type="entry name" value="PROKAR_LIPOPROTEIN"/>
    <property type="match status" value="1"/>
</dbReference>
<reference evidence="1 2" key="1">
    <citation type="submission" date="2018-08" db="EMBL/GenBank/DDBJ databases">
        <authorList>
            <person name="Khan S.A."/>
        </authorList>
    </citation>
    <scope>NUCLEOTIDE SEQUENCE [LARGE SCALE GENOMIC DNA]</scope>
    <source>
        <strain evidence="1 2">GTF-13</strain>
    </source>
</reference>
<sequence>MLTLKRLMVVVLAAVLLAGCAGVKMTPMAEQALRPLAADQSRVQFFRSSFVGSAIAASVYDVTGEEVEFLGILNNDTRIIVDRPPGKRTFMVVSEAADYMHAELDPGLTYYSIITPRMGMWKARFSMWPVRNGAAGEYQIDSSEFAEWMRETQVMGLSSKARGWFELNKEDVLEKHAKYWPVWLKKSPQDLDERTLHGADGVKR</sequence>
<dbReference type="Proteomes" id="UP000280792">
    <property type="component" value="Unassembled WGS sequence"/>
</dbReference>
<evidence type="ECO:0000313" key="2">
    <source>
        <dbReference type="Proteomes" id="UP000280792"/>
    </source>
</evidence>
<evidence type="ECO:0008006" key="3">
    <source>
        <dbReference type="Google" id="ProtNLM"/>
    </source>
</evidence>
<name>A0A3P3VQY4_9GAMM</name>
<protein>
    <recommendedName>
        <fullName evidence="3">DUF2846 domain-containing protein</fullName>
    </recommendedName>
</protein>
<reference evidence="1 2" key="2">
    <citation type="submission" date="2018-12" db="EMBL/GenBank/DDBJ databases">
        <title>Simiduia agarivorans gen. nov., sp. nov., a marine, agarolytic bacterium isolated from shallow coastal water from Keelung, Taiwan.</title>
        <authorList>
            <person name="Shieh W.Y."/>
        </authorList>
    </citation>
    <scope>NUCLEOTIDE SEQUENCE [LARGE SCALE GENOMIC DNA]</scope>
    <source>
        <strain evidence="1 2">GTF-13</strain>
    </source>
</reference>
<dbReference type="RefSeq" id="WP_125017722.1">
    <property type="nucleotide sequence ID" value="NZ_QWEZ01000002.1"/>
</dbReference>
<keyword evidence="2" id="KW-1185">Reference proteome</keyword>
<evidence type="ECO:0000313" key="1">
    <source>
        <dbReference type="EMBL" id="RRJ83233.1"/>
    </source>
</evidence>
<proteinExistence type="predicted"/>
<accession>A0A3P3VQY4</accession>
<comment type="caution">
    <text evidence="1">The sequence shown here is derived from an EMBL/GenBank/DDBJ whole genome shotgun (WGS) entry which is preliminary data.</text>
</comment>
<dbReference type="EMBL" id="QWEZ01000002">
    <property type="protein sequence ID" value="RRJ83233.1"/>
    <property type="molecule type" value="Genomic_DNA"/>
</dbReference>
<dbReference type="AlphaFoldDB" id="A0A3P3VQY4"/>